<evidence type="ECO:0000256" key="2">
    <source>
        <dbReference type="ARBA" id="ARBA00022475"/>
    </source>
</evidence>
<reference evidence="8 9" key="1">
    <citation type="submission" date="2018-08" db="EMBL/GenBank/DDBJ databases">
        <title>Isolation, diversity and antifungal activity of Actinobacteria from wheat.</title>
        <authorList>
            <person name="Han C."/>
        </authorList>
    </citation>
    <scope>NUCLEOTIDE SEQUENCE [LARGE SCALE GENOMIC DNA]</scope>
    <source>
        <strain evidence="8 9">NEAU-YY421</strain>
    </source>
</reference>
<feature type="region of interest" description="Disordered" evidence="6">
    <location>
        <begin position="285"/>
        <end position="322"/>
    </location>
</feature>
<sequence>MDWLKKLPVIGPLATRLMGTHAWRSYETLDAAQWSRLAAAMTFISFLALFPLVTVGAALAAMFLSESQVDKVEETLAEQVPGIAGELDISALVENAGTVSLLAGGALLLTGINWVGSMRGCLRAVWGKPEVDEDENAIRRKAADAAVLGGLGLTGLASFGASYFGSAAASWTARQAGVEDTWAGSGLLVTVAFALAVLADFLILLYVLSLLPGVHPPRRRLVVAALLGAVGFELLKLLIGGYMREVAARSMYGAFGVPVALLLWINFTAKLLLFCAAWTATKSVTHPEQDETAEDETAEEESAEGVSGGAAGGPGPAAASGG</sequence>
<keyword evidence="2" id="KW-1003">Cell membrane</keyword>
<dbReference type="InterPro" id="IPR017039">
    <property type="entry name" value="Virul_fac_BrkB"/>
</dbReference>
<dbReference type="GO" id="GO:0005886">
    <property type="term" value="C:plasma membrane"/>
    <property type="evidence" value="ECO:0007669"/>
    <property type="project" value="UniProtKB-SubCell"/>
</dbReference>
<dbReference type="RefSeq" id="WP_128554968.1">
    <property type="nucleotide sequence ID" value="NZ_QUAK01000028.1"/>
</dbReference>
<feature type="transmembrane region" description="Helical" evidence="7">
    <location>
        <begin position="185"/>
        <end position="209"/>
    </location>
</feature>
<keyword evidence="4 7" id="KW-1133">Transmembrane helix</keyword>
<evidence type="ECO:0000256" key="6">
    <source>
        <dbReference type="SAM" id="MobiDB-lite"/>
    </source>
</evidence>
<dbReference type="PANTHER" id="PTHR30213">
    <property type="entry name" value="INNER MEMBRANE PROTEIN YHJD"/>
    <property type="match status" value="1"/>
</dbReference>
<evidence type="ECO:0000256" key="3">
    <source>
        <dbReference type="ARBA" id="ARBA00022692"/>
    </source>
</evidence>
<comment type="caution">
    <text evidence="8">The sequence shown here is derived from an EMBL/GenBank/DDBJ whole genome shotgun (WGS) entry which is preliminary data.</text>
</comment>
<keyword evidence="3 7" id="KW-0812">Transmembrane</keyword>
<protein>
    <submittedName>
        <fullName evidence="8">YihY/virulence factor BrkB family protein</fullName>
    </submittedName>
</protein>
<feature type="compositionally biased region" description="Acidic residues" evidence="6">
    <location>
        <begin position="290"/>
        <end position="303"/>
    </location>
</feature>
<dbReference type="PIRSF" id="PIRSF035875">
    <property type="entry name" value="RNase_BN"/>
    <property type="match status" value="1"/>
</dbReference>
<feature type="transmembrane region" description="Helical" evidence="7">
    <location>
        <begin position="145"/>
        <end position="165"/>
    </location>
</feature>
<feature type="transmembrane region" description="Helical" evidence="7">
    <location>
        <begin position="221"/>
        <end position="239"/>
    </location>
</feature>
<evidence type="ECO:0000256" key="7">
    <source>
        <dbReference type="SAM" id="Phobius"/>
    </source>
</evidence>
<evidence type="ECO:0000256" key="1">
    <source>
        <dbReference type="ARBA" id="ARBA00004651"/>
    </source>
</evidence>
<accession>A0A372M962</accession>
<dbReference type="EMBL" id="QUAK01000028">
    <property type="protein sequence ID" value="RFU87482.1"/>
    <property type="molecule type" value="Genomic_DNA"/>
</dbReference>
<gene>
    <name evidence="8" type="ORF">DY218_06590</name>
</gene>
<name>A0A372M962_9ACTN</name>
<dbReference type="Proteomes" id="UP000263094">
    <property type="component" value="Unassembled WGS sequence"/>
</dbReference>
<keyword evidence="5 7" id="KW-0472">Membrane</keyword>
<evidence type="ECO:0000256" key="5">
    <source>
        <dbReference type="ARBA" id="ARBA00023136"/>
    </source>
</evidence>
<evidence type="ECO:0000313" key="9">
    <source>
        <dbReference type="Proteomes" id="UP000263094"/>
    </source>
</evidence>
<organism evidence="8 9">
    <name type="scientific">Streptomyces triticagri</name>
    <dbReference type="NCBI Taxonomy" id="2293568"/>
    <lineage>
        <taxon>Bacteria</taxon>
        <taxon>Bacillati</taxon>
        <taxon>Actinomycetota</taxon>
        <taxon>Actinomycetes</taxon>
        <taxon>Kitasatosporales</taxon>
        <taxon>Streptomycetaceae</taxon>
        <taxon>Streptomyces</taxon>
    </lineage>
</organism>
<feature type="transmembrane region" description="Helical" evidence="7">
    <location>
        <begin position="251"/>
        <end position="273"/>
    </location>
</feature>
<evidence type="ECO:0000313" key="8">
    <source>
        <dbReference type="EMBL" id="RFU87482.1"/>
    </source>
</evidence>
<evidence type="ECO:0000256" key="4">
    <source>
        <dbReference type="ARBA" id="ARBA00022989"/>
    </source>
</evidence>
<feature type="transmembrane region" description="Helical" evidence="7">
    <location>
        <begin position="37"/>
        <end position="64"/>
    </location>
</feature>
<dbReference type="OrthoDB" id="4127374at2"/>
<keyword evidence="9" id="KW-1185">Reference proteome</keyword>
<comment type="subcellular location">
    <subcellularLocation>
        <location evidence="1">Cell membrane</location>
        <topology evidence="1">Multi-pass membrane protein</topology>
    </subcellularLocation>
</comment>
<dbReference type="Pfam" id="PF03631">
    <property type="entry name" value="Virul_fac_BrkB"/>
    <property type="match status" value="1"/>
</dbReference>
<feature type="compositionally biased region" description="Gly residues" evidence="6">
    <location>
        <begin position="306"/>
        <end position="322"/>
    </location>
</feature>
<dbReference type="PANTHER" id="PTHR30213:SF1">
    <property type="entry name" value="INNER MEMBRANE PROTEIN YHJD"/>
    <property type="match status" value="1"/>
</dbReference>
<dbReference type="AlphaFoldDB" id="A0A372M962"/>
<proteinExistence type="predicted"/>